<gene>
    <name evidence="2" type="ORF">BSTAB16_6667</name>
</gene>
<sequence>MTSIFESDGQRFDVVVNEEKQYSIWPERWDVPVGWRTTGVSGQRADCLRHIESVWIDLRPASLIRKMNGHATL</sequence>
<dbReference type="EMBL" id="LR025744">
    <property type="protein sequence ID" value="VBB16462.1"/>
    <property type="molecule type" value="Genomic_DNA"/>
</dbReference>
<evidence type="ECO:0000313" key="3">
    <source>
        <dbReference type="Proteomes" id="UP000268684"/>
    </source>
</evidence>
<organism evidence="2 3">
    <name type="scientific">Burkholderia stabilis</name>
    <dbReference type="NCBI Taxonomy" id="95485"/>
    <lineage>
        <taxon>Bacteria</taxon>
        <taxon>Pseudomonadati</taxon>
        <taxon>Pseudomonadota</taxon>
        <taxon>Betaproteobacteria</taxon>
        <taxon>Burkholderiales</taxon>
        <taxon>Burkholderiaceae</taxon>
        <taxon>Burkholderia</taxon>
        <taxon>Burkholderia cepacia complex</taxon>
    </lineage>
</organism>
<evidence type="ECO:0000259" key="1">
    <source>
        <dbReference type="SMART" id="SM00923"/>
    </source>
</evidence>
<dbReference type="InterPro" id="IPR038020">
    <property type="entry name" value="MbtH-like_sf"/>
</dbReference>
<dbReference type="Proteomes" id="UP000268684">
    <property type="component" value="Chromosome III"/>
</dbReference>
<accession>A0AAJ5NL11</accession>
<dbReference type="PANTHER" id="PTHR38444">
    <property type="entry name" value="ENTEROBACTIN BIOSYNTHESIS PROTEIN YBDZ"/>
    <property type="match status" value="1"/>
</dbReference>
<dbReference type="GeneID" id="71059085"/>
<proteinExistence type="predicted"/>
<reference evidence="2 3" key="1">
    <citation type="submission" date="2017-11" db="EMBL/GenBank/DDBJ databases">
        <authorList>
            <person name="Seth-Smith MB H."/>
        </authorList>
    </citation>
    <scope>NUCLEOTIDE SEQUENCE [LARGE SCALE GENOMIC DNA]</scope>
    <source>
        <strain evidence="2">E</strain>
    </source>
</reference>
<feature type="domain" description="MbtH-like" evidence="1">
    <location>
        <begin position="3"/>
        <end position="53"/>
    </location>
</feature>
<name>A0AAJ5NL11_9BURK</name>
<evidence type="ECO:0000313" key="2">
    <source>
        <dbReference type="EMBL" id="VBB16462.1"/>
    </source>
</evidence>
<protein>
    <recommendedName>
        <fullName evidence="1">MbtH-like domain-containing protein</fullName>
    </recommendedName>
</protein>
<dbReference type="GO" id="GO:0019290">
    <property type="term" value="P:siderophore biosynthetic process"/>
    <property type="evidence" value="ECO:0007669"/>
    <property type="project" value="TreeGrafter"/>
</dbReference>
<dbReference type="AlphaFoldDB" id="A0AAJ5NL11"/>
<dbReference type="GO" id="GO:0005829">
    <property type="term" value="C:cytosol"/>
    <property type="evidence" value="ECO:0007669"/>
    <property type="project" value="TreeGrafter"/>
</dbReference>
<dbReference type="InterPro" id="IPR037407">
    <property type="entry name" value="MLP_fam"/>
</dbReference>
<keyword evidence="3" id="KW-1185">Reference proteome</keyword>
<dbReference type="RefSeq" id="WP_081062466.1">
    <property type="nucleotide sequence ID" value="NZ_CADFEQ010000009.1"/>
</dbReference>
<dbReference type="Gene3D" id="3.90.820.10">
    <property type="entry name" value="Structural Genomics, Unknown Function 30-nov-00 1gh9 Mol_id"/>
    <property type="match status" value="1"/>
</dbReference>
<dbReference type="SMART" id="SM00923">
    <property type="entry name" value="MbtH"/>
    <property type="match status" value="1"/>
</dbReference>
<dbReference type="InterPro" id="IPR005153">
    <property type="entry name" value="MbtH-like_dom"/>
</dbReference>
<dbReference type="Pfam" id="PF03621">
    <property type="entry name" value="MbtH"/>
    <property type="match status" value="1"/>
</dbReference>
<dbReference type="SUPFAM" id="SSF160582">
    <property type="entry name" value="MbtH-like"/>
    <property type="match status" value="1"/>
</dbReference>
<dbReference type="PANTHER" id="PTHR38444:SF1">
    <property type="entry name" value="ENTEROBACTIN BIOSYNTHESIS PROTEIN YBDZ"/>
    <property type="match status" value="1"/>
</dbReference>